<protein>
    <recommendedName>
        <fullName evidence="1">DUF659 domain-containing protein</fullName>
    </recommendedName>
</protein>
<keyword evidence="3" id="KW-1185">Reference proteome</keyword>
<reference evidence="2 3" key="1">
    <citation type="submission" date="2024-08" db="EMBL/GenBank/DDBJ databases">
        <title>Insights into the chromosomal genome structure of Flemingia macrophylla.</title>
        <authorList>
            <person name="Ding Y."/>
            <person name="Zhao Y."/>
            <person name="Bi W."/>
            <person name="Wu M."/>
            <person name="Zhao G."/>
            <person name="Gong Y."/>
            <person name="Li W."/>
            <person name="Zhang P."/>
        </authorList>
    </citation>
    <scope>NUCLEOTIDE SEQUENCE [LARGE SCALE GENOMIC DNA]</scope>
    <source>
        <strain evidence="2">DYQJB</strain>
        <tissue evidence="2">Leaf</tissue>
    </source>
</reference>
<organism evidence="2 3">
    <name type="scientific">Flemingia macrophylla</name>
    <dbReference type="NCBI Taxonomy" id="520843"/>
    <lineage>
        <taxon>Eukaryota</taxon>
        <taxon>Viridiplantae</taxon>
        <taxon>Streptophyta</taxon>
        <taxon>Embryophyta</taxon>
        <taxon>Tracheophyta</taxon>
        <taxon>Spermatophyta</taxon>
        <taxon>Magnoliopsida</taxon>
        <taxon>eudicotyledons</taxon>
        <taxon>Gunneridae</taxon>
        <taxon>Pentapetalae</taxon>
        <taxon>rosids</taxon>
        <taxon>fabids</taxon>
        <taxon>Fabales</taxon>
        <taxon>Fabaceae</taxon>
        <taxon>Papilionoideae</taxon>
        <taxon>50 kb inversion clade</taxon>
        <taxon>NPAAA clade</taxon>
        <taxon>indigoferoid/millettioid clade</taxon>
        <taxon>Phaseoleae</taxon>
        <taxon>Flemingia</taxon>
    </lineage>
</organism>
<accession>A0ABD1L0X2</accession>
<dbReference type="AlphaFoldDB" id="A0ABD1L0X2"/>
<dbReference type="Pfam" id="PF04937">
    <property type="entry name" value="DUF659"/>
    <property type="match status" value="1"/>
</dbReference>
<evidence type="ECO:0000313" key="3">
    <source>
        <dbReference type="Proteomes" id="UP001603857"/>
    </source>
</evidence>
<sequence length="265" mass="30195">MRTLVTIRGTHDSAFVVSDFNFALNEGGITKAKKHQLGLKGDIGACRKIPKDLKFELKAAYESKFIDIEVSIGSLEENEDEDDIQVISRMKRPSSISTEHTSTTKRNGTNVKSPLDLLFARKSEESIKVGKGMRLTSLNDNKEAKAMVIQYITRFFYRNEIAFNVVRSKSFKLMIKAIDNYGLHLKPPSYHKLRVPLLTKELKYTRGLLKSHEEKIVQYGCSIMSDGWMDRKNRTSINFLVNCLLGTMFVKSVMLLSTQRSTRKC</sequence>
<evidence type="ECO:0000259" key="1">
    <source>
        <dbReference type="Pfam" id="PF04937"/>
    </source>
</evidence>
<dbReference type="Proteomes" id="UP001603857">
    <property type="component" value="Unassembled WGS sequence"/>
</dbReference>
<feature type="domain" description="DUF659" evidence="1">
    <location>
        <begin position="188"/>
        <end position="257"/>
    </location>
</feature>
<dbReference type="InterPro" id="IPR007021">
    <property type="entry name" value="DUF659"/>
</dbReference>
<gene>
    <name evidence="2" type="ORF">Fmac_031022</name>
</gene>
<dbReference type="PANTHER" id="PTHR32166">
    <property type="entry name" value="OSJNBA0013A04.12 PROTEIN"/>
    <property type="match status" value="1"/>
</dbReference>
<dbReference type="PANTHER" id="PTHR32166:SF74">
    <property type="entry name" value="OS05G0256350 PROTEIN"/>
    <property type="match status" value="1"/>
</dbReference>
<name>A0ABD1L0X2_9FABA</name>
<comment type="caution">
    <text evidence="2">The sequence shown here is derived from an EMBL/GenBank/DDBJ whole genome shotgun (WGS) entry which is preliminary data.</text>
</comment>
<evidence type="ECO:0000313" key="2">
    <source>
        <dbReference type="EMBL" id="KAL2317146.1"/>
    </source>
</evidence>
<proteinExistence type="predicted"/>
<dbReference type="EMBL" id="JBGMDY010000011">
    <property type="protein sequence ID" value="KAL2317146.1"/>
    <property type="molecule type" value="Genomic_DNA"/>
</dbReference>